<dbReference type="AlphaFoldDB" id="A0AAV5B2M3"/>
<gene>
    <name evidence="1" type="ORF">ATOP_10070</name>
</gene>
<keyword evidence="2" id="KW-1185">Reference proteome</keyword>
<organism evidence="1 2">
    <name type="scientific">Granulimonas faecalis</name>
    <dbReference type="NCBI Taxonomy" id="2894155"/>
    <lineage>
        <taxon>Bacteria</taxon>
        <taxon>Bacillati</taxon>
        <taxon>Actinomycetota</taxon>
        <taxon>Coriobacteriia</taxon>
        <taxon>Coriobacteriales</taxon>
        <taxon>Kribbibacteriaceae</taxon>
        <taxon>Granulimonas</taxon>
    </lineage>
</organism>
<evidence type="ECO:0000313" key="2">
    <source>
        <dbReference type="Proteomes" id="UP001055025"/>
    </source>
</evidence>
<dbReference type="Proteomes" id="UP001055025">
    <property type="component" value="Unassembled WGS sequence"/>
</dbReference>
<dbReference type="EMBL" id="BQKC01000001">
    <property type="protein sequence ID" value="GJM55352.1"/>
    <property type="molecule type" value="Genomic_DNA"/>
</dbReference>
<comment type="caution">
    <text evidence="1">The sequence shown here is derived from an EMBL/GenBank/DDBJ whole genome shotgun (WGS) entry which is preliminary data.</text>
</comment>
<dbReference type="RefSeq" id="WP_265590781.1">
    <property type="nucleotide sequence ID" value="NZ_BQKC01000001.1"/>
</dbReference>
<name>A0AAV5B2M3_9ACTN</name>
<reference evidence="1" key="1">
    <citation type="journal article" date="2022" name="Int. J. Syst. Evol. Microbiol.">
        <title>Granulimonas faecalis gen. nov., sp. nov., and Leptogranulimonas caecicola gen. nov., sp. nov., novel lactate-producing Atopobiaceae bacteria isolated from mouse intestines, and an emended description of the family Atopobiaceae.</title>
        <authorList>
            <person name="Morinaga K."/>
            <person name="Kusada H."/>
            <person name="Sakamoto S."/>
            <person name="Murakami T."/>
            <person name="Toyoda A."/>
            <person name="Mori H."/>
            <person name="Meng X.Y."/>
            <person name="Takashino M."/>
            <person name="Murotomi K."/>
            <person name="Tamaki H."/>
        </authorList>
    </citation>
    <scope>NUCLEOTIDE SEQUENCE</scope>
    <source>
        <strain evidence="1">OPF53</strain>
    </source>
</reference>
<sequence length="186" mass="19754">MKTLGRRPALGLGVLAMAALVAQAPVGLGSSQSLWRAMAHLATDTVDIGLDDHRIEEGTGIVAESAVPHAVDIRNEGAPCWVRVRTVASLGGRKDAVLEPAAVPEGFVVSADGNAYLERPLEEGEAVTWTEDLYDPWKDGSSLGRKAEFTTVVEAIQRDHVSPEFGSASPWGDVAVERCVAKRSDP</sequence>
<accession>A0AAV5B2M3</accession>
<evidence type="ECO:0000313" key="1">
    <source>
        <dbReference type="EMBL" id="GJM55352.1"/>
    </source>
</evidence>
<protein>
    <submittedName>
        <fullName evidence="1">Uncharacterized protein</fullName>
    </submittedName>
</protein>
<proteinExistence type="predicted"/>